<reference evidence="2" key="1">
    <citation type="submission" date="2015-01" db="EMBL/GenBank/DDBJ databases">
        <title>Comparative genome analysis of Bacillus coagulans HM-08, Clostridium butyricum HM-68, Bacillus subtilis HM-66 and Bacillus paralicheniformis BL-09.</title>
        <authorList>
            <person name="Zhang H."/>
        </authorList>
    </citation>
    <scope>NUCLEOTIDE SEQUENCE [LARGE SCALE GENOMIC DNA]</scope>
    <source>
        <strain evidence="2">HM-08</strain>
    </source>
</reference>
<name>A0AAN0T675_HEYCO</name>
<dbReference type="AlphaFoldDB" id="A0AAN0T675"/>
<evidence type="ECO:0000313" key="1">
    <source>
        <dbReference type="EMBL" id="AJO23712.1"/>
    </source>
</evidence>
<accession>A0AAN0T675</accession>
<gene>
    <name evidence="1" type="ORF">SB48_HM08orf04659</name>
</gene>
<protein>
    <submittedName>
        <fullName evidence="1">Uncharacterized protein</fullName>
    </submittedName>
</protein>
<sequence length="80" mass="8965">MVFFSRCFVLHHLDEGHFGFARPGVCLSLKLPKGKTSCIWIRNVLLKPSKGQNTMYPGPKCPFVTVKRTKHAASGPEMSF</sequence>
<dbReference type="EMBL" id="CP010525">
    <property type="protein sequence ID" value="AJO23712.1"/>
    <property type="molecule type" value="Genomic_DNA"/>
</dbReference>
<proteinExistence type="predicted"/>
<organism evidence="1 2">
    <name type="scientific">Heyndrickxia coagulans</name>
    <name type="common">Weizmannia coagulans</name>
    <dbReference type="NCBI Taxonomy" id="1398"/>
    <lineage>
        <taxon>Bacteria</taxon>
        <taxon>Bacillati</taxon>
        <taxon>Bacillota</taxon>
        <taxon>Bacilli</taxon>
        <taxon>Bacillales</taxon>
        <taxon>Bacillaceae</taxon>
        <taxon>Heyndrickxia</taxon>
    </lineage>
</organism>
<dbReference type="Proteomes" id="UP000032024">
    <property type="component" value="Chromosome"/>
</dbReference>
<keyword evidence="2" id="KW-1185">Reference proteome</keyword>
<evidence type="ECO:0000313" key="2">
    <source>
        <dbReference type="Proteomes" id="UP000032024"/>
    </source>
</evidence>